<evidence type="ECO:0000313" key="1">
    <source>
        <dbReference type="EMBL" id="RIJ37267.1"/>
    </source>
</evidence>
<dbReference type="AlphaFoldDB" id="A0A399S615"/>
<reference evidence="2" key="1">
    <citation type="submission" date="2018-08" db="EMBL/GenBank/DDBJ databases">
        <title>Mucilaginibacter sp. MYSH2.</title>
        <authorList>
            <person name="Seo T."/>
        </authorList>
    </citation>
    <scope>NUCLEOTIDE SEQUENCE [LARGE SCALE GENOMIC DNA]</scope>
    <source>
        <strain evidence="2">KIRAN</strain>
    </source>
</reference>
<comment type="caution">
    <text evidence="1">The sequence shown here is derived from an EMBL/GenBank/DDBJ whole genome shotgun (WGS) entry which is preliminary data.</text>
</comment>
<name>A0A399S615_9BACT</name>
<evidence type="ECO:0000313" key="2">
    <source>
        <dbReference type="Proteomes" id="UP000266005"/>
    </source>
</evidence>
<dbReference type="Proteomes" id="UP000266005">
    <property type="component" value="Unassembled WGS sequence"/>
</dbReference>
<accession>A0A399S615</accession>
<organism evidence="1 2">
    <name type="scientific">Pontibacter oryzae</name>
    <dbReference type="NCBI Taxonomy" id="2304593"/>
    <lineage>
        <taxon>Bacteria</taxon>
        <taxon>Pseudomonadati</taxon>
        <taxon>Bacteroidota</taxon>
        <taxon>Cytophagia</taxon>
        <taxon>Cytophagales</taxon>
        <taxon>Hymenobacteraceae</taxon>
        <taxon>Pontibacter</taxon>
    </lineage>
</organism>
<protein>
    <submittedName>
        <fullName evidence="1">Uncharacterized protein</fullName>
    </submittedName>
</protein>
<dbReference type="EMBL" id="QWGE01000003">
    <property type="protein sequence ID" value="RIJ37267.1"/>
    <property type="molecule type" value="Genomic_DNA"/>
</dbReference>
<keyword evidence="2" id="KW-1185">Reference proteome</keyword>
<gene>
    <name evidence="1" type="ORF">D1627_09000</name>
</gene>
<sequence length="467" mass="52019">MPQFIRAQSKIKAAVNFTYQPNPDEDQYNPRLPHKSIAVGPDAFVTLNHSTGGKYTLTKYTTELKQLWSAGIPLAPEETVEAFAANLTDALVVTRQLQGQNQVLQGYRINLKTGQHEQPVQLLQAPAKGRRAGVAISSDGSKVLAFRYLTDNSFRIQQISGTLYTGSLQAEQDVMYNLRDVAGILTADIQLANTGEQYLSLISDEMNRLTVRKYSPGSKQAKVMSVLVGGVFDGQKVYIRDTRFKLMDNGLLYGAVLTAEEKGGAYHSLKAVKYDFENEDMVFAEEFRFSPDYVRQVNALDKSSNTKLHDIYLTDLFLTPEQRLVLVAEQKYTEGGDNAPYVAKELHLFAYDRYMNHDWSSVLMKQQQAPASEGFSGISYSPNLQGNTLSLLTLETLSGKYDLYFRQIDTATGKATAPQSLNLGIPAGKNLAYLKAYTTWLTEKDIIAVIRSGKKDTGLQLSRIQIK</sequence>
<proteinExistence type="predicted"/>